<dbReference type="InterPro" id="IPR000305">
    <property type="entry name" value="GIY-YIG_endonuc"/>
</dbReference>
<evidence type="ECO:0000259" key="1">
    <source>
        <dbReference type="PROSITE" id="PS50164"/>
    </source>
</evidence>
<accession>A0ABW9S0B8</accession>
<feature type="domain" description="GIY-YIG" evidence="1">
    <location>
        <begin position="1"/>
        <end position="76"/>
    </location>
</feature>
<evidence type="ECO:0000313" key="2">
    <source>
        <dbReference type="EMBL" id="MTI29058.1"/>
    </source>
</evidence>
<dbReference type="SUPFAM" id="SSF82771">
    <property type="entry name" value="GIY-YIG endonuclease"/>
    <property type="match status" value="1"/>
</dbReference>
<dbReference type="InterPro" id="IPR035901">
    <property type="entry name" value="GIY-YIG_endonuc_sf"/>
</dbReference>
<organism evidence="2 3">
    <name type="scientific">Fulvivirga kasyanovii</name>
    <dbReference type="NCBI Taxonomy" id="396812"/>
    <lineage>
        <taxon>Bacteria</taxon>
        <taxon>Pseudomonadati</taxon>
        <taxon>Bacteroidota</taxon>
        <taxon>Cytophagia</taxon>
        <taxon>Cytophagales</taxon>
        <taxon>Fulvivirgaceae</taxon>
        <taxon>Fulvivirga</taxon>
    </lineage>
</organism>
<name>A0ABW9S0B8_9BACT</name>
<protein>
    <submittedName>
        <fullName evidence="2">GIY-YIG nuclease family protein</fullName>
    </submittedName>
</protein>
<dbReference type="EMBL" id="SMLW01000678">
    <property type="protein sequence ID" value="MTI29058.1"/>
    <property type="molecule type" value="Genomic_DNA"/>
</dbReference>
<keyword evidence="3" id="KW-1185">Reference proteome</keyword>
<reference evidence="2 3" key="1">
    <citation type="submission" date="2019-02" db="EMBL/GenBank/DDBJ databases">
        <authorList>
            <person name="Goldberg S.R."/>
            <person name="Haltli B.A."/>
            <person name="Correa H."/>
            <person name="Russell K.G."/>
        </authorList>
    </citation>
    <scope>NUCLEOTIDE SEQUENCE [LARGE SCALE GENOMIC DNA]</scope>
    <source>
        <strain evidence="2 3">JCM 16186</strain>
    </source>
</reference>
<dbReference type="RefSeq" id="WP_155177183.1">
    <property type="nucleotide sequence ID" value="NZ_BAAAFL010000010.1"/>
</dbReference>
<comment type="caution">
    <text evidence="2">The sequence shown here is derived from an EMBL/GenBank/DDBJ whole genome shotgun (WGS) entry which is preliminary data.</text>
</comment>
<sequence length="93" mass="11192">MYSVYILYSEKLSKFYIGYSSNVLSRQDYHNSEANVIWTSKGKPWQAYFVISDLSESQAIRIEKHIKKMKSRKYIENLKKYPEIVEKLRARYI</sequence>
<dbReference type="Proteomes" id="UP000798808">
    <property type="component" value="Unassembled WGS sequence"/>
</dbReference>
<proteinExistence type="predicted"/>
<gene>
    <name evidence="2" type="ORF">E1163_29115</name>
</gene>
<dbReference type="Pfam" id="PF01541">
    <property type="entry name" value="GIY-YIG"/>
    <property type="match status" value="1"/>
</dbReference>
<dbReference type="Gene3D" id="3.40.1440.10">
    <property type="entry name" value="GIY-YIG endonuclease"/>
    <property type="match status" value="1"/>
</dbReference>
<evidence type="ECO:0000313" key="3">
    <source>
        <dbReference type="Proteomes" id="UP000798808"/>
    </source>
</evidence>
<dbReference type="PROSITE" id="PS50164">
    <property type="entry name" value="GIY_YIG"/>
    <property type="match status" value="1"/>
</dbReference>